<keyword evidence="2" id="KW-1003">Cell membrane</keyword>
<evidence type="ECO:0000256" key="6">
    <source>
        <dbReference type="SAM" id="Phobius"/>
    </source>
</evidence>
<comment type="caution">
    <text evidence="7">The sequence shown here is derived from an EMBL/GenBank/DDBJ whole genome shotgun (WGS) entry which is preliminary data.</text>
</comment>
<evidence type="ECO:0000256" key="1">
    <source>
        <dbReference type="ARBA" id="ARBA00004651"/>
    </source>
</evidence>
<name>A0ABR7A635_9BURK</name>
<dbReference type="InterPro" id="IPR050833">
    <property type="entry name" value="Poly_Biosynth_Transport"/>
</dbReference>
<feature type="transmembrane region" description="Helical" evidence="6">
    <location>
        <begin position="54"/>
        <end position="77"/>
    </location>
</feature>
<dbReference type="PANTHER" id="PTHR30250:SF11">
    <property type="entry name" value="O-ANTIGEN TRANSPORTER-RELATED"/>
    <property type="match status" value="1"/>
</dbReference>
<evidence type="ECO:0000256" key="4">
    <source>
        <dbReference type="ARBA" id="ARBA00022989"/>
    </source>
</evidence>
<organism evidence="7 8">
    <name type="scientific">Undibacterium curvum</name>
    <dbReference type="NCBI Taxonomy" id="2762294"/>
    <lineage>
        <taxon>Bacteria</taxon>
        <taxon>Pseudomonadati</taxon>
        <taxon>Pseudomonadota</taxon>
        <taxon>Betaproteobacteria</taxon>
        <taxon>Burkholderiales</taxon>
        <taxon>Oxalobacteraceae</taxon>
        <taxon>Undibacterium</taxon>
    </lineage>
</organism>
<feature type="transmembrane region" description="Helical" evidence="6">
    <location>
        <begin position="218"/>
        <end position="238"/>
    </location>
</feature>
<feature type="transmembrane region" description="Helical" evidence="6">
    <location>
        <begin position="359"/>
        <end position="378"/>
    </location>
</feature>
<keyword evidence="8" id="KW-1185">Reference proteome</keyword>
<dbReference type="PANTHER" id="PTHR30250">
    <property type="entry name" value="PST FAMILY PREDICTED COLANIC ACID TRANSPORTER"/>
    <property type="match status" value="1"/>
</dbReference>
<feature type="transmembrane region" description="Helical" evidence="6">
    <location>
        <begin position="331"/>
        <end position="353"/>
    </location>
</feature>
<evidence type="ECO:0000256" key="5">
    <source>
        <dbReference type="ARBA" id="ARBA00023136"/>
    </source>
</evidence>
<reference evidence="7 8" key="1">
    <citation type="submission" date="2020-08" db="EMBL/GenBank/DDBJ databases">
        <title>Novel species isolated from subtropical streams in China.</title>
        <authorList>
            <person name="Lu H."/>
        </authorList>
    </citation>
    <scope>NUCLEOTIDE SEQUENCE [LARGE SCALE GENOMIC DNA]</scope>
    <source>
        <strain evidence="7 8">CY22W</strain>
    </source>
</reference>
<protein>
    <submittedName>
        <fullName evidence="7">Lipopolysaccharide biosynthesis protein</fullName>
    </submittedName>
</protein>
<feature type="transmembrane region" description="Helical" evidence="6">
    <location>
        <begin position="83"/>
        <end position="104"/>
    </location>
</feature>
<sequence>MLLPVLTRALSPTEYGEVVSFFMVVSVATAMAGLSLHGAVGVRWLDSSKGDPHGYTRTAMMLVIFTTLLATGLAALLGPVVGINLSAATCGMAAVLAGCMALQGMRFAVWQSCNQAFPAAALQVVSALLGVAFSLAAVLLFGWGSIGRIGGAIVAGLAIACFSVLSLSRLVGSSKPSFASAAALLRFGVPLIPHAMAGALLGSLDRFAVSAQLGTETLGVYGAASQLGLVINVLADAVTKAFTPQMYRMLARNTARDRLRVVALSYLSVPAWLLMALALWAMLLVGGGVLLGAKYLAAIDLTIWFLLGGALTGAYLNVAGLFFFTSKTEWISVATLTACGITAVLAPCAVANYGVLGAALSYCASQATLLLAVWLLSVRVKPMPWQRPVLALRVLARSWRAR</sequence>
<feature type="transmembrane region" description="Helical" evidence="6">
    <location>
        <begin position="116"/>
        <end position="143"/>
    </location>
</feature>
<evidence type="ECO:0000256" key="2">
    <source>
        <dbReference type="ARBA" id="ARBA00022475"/>
    </source>
</evidence>
<feature type="transmembrane region" description="Helical" evidence="6">
    <location>
        <begin position="20"/>
        <end position="42"/>
    </location>
</feature>
<dbReference type="Proteomes" id="UP000654304">
    <property type="component" value="Unassembled WGS sequence"/>
</dbReference>
<feature type="transmembrane region" description="Helical" evidence="6">
    <location>
        <begin position="259"/>
        <end position="283"/>
    </location>
</feature>
<comment type="subcellular location">
    <subcellularLocation>
        <location evidence="1">Cell membrane</location>
        <topology evidence="1">Multi-pass membrane protein</topology>
    </subcellularLocation>
</comment>
<keyword evidence="3 6" id="KW-0812">Transmembrane</keyword>
<feature type="transmembrane region" description="Helical" evidence="6">
    <location>
        <begin position="303"/>
        <end position="324"/>
    </location>
</feature>
<feature type="transmembrane region" description="Helical" evidence="6">
    <location>
        <begin position="149"/>
        <end position="171"/>
    </location>
</feature>
<dbReference type="EMBL" id="JACOGD010000005">
    <property type="protein sequence ID" value="MBC3932355.1"/>
    <property type="molecule type" value="Genomic_DNA"/>
</dbReference>
<evidence type="ECO:0000313" key="8">
    <source>
        <dbReference type="Proteomes" id="UP000654304"/>
    </source>
</evidence>
<evidence type="ECO:0000313" key="7">
    <source>
        <dbReference type="EMBL" id="MBC3932355.1"/>
    </source>
</evidence>
<feature type="transmembrane region" description="Helical" evidence="6">
    <location>
        <begin position="183"/>
        <end position="203"/>
    </location>
</feature>
<gene>
    <name evidence="7" type="ORF">H8K43_11760</name>
</gene>
<keyword evidence="5 6" id="KW-0472">Membrane</keyword>
<keyword evidence="4 6" id="KW-1133">Transmembrane helix</keyword>
<proteinExistence type="predicted"/>
<dbReference type="Pfam" id="PF13440">
    <property type="entry name" value="Polysacc_synt_3"/>
    <property type="match status" value="1"/>
</dbReference>
<evidence type="ECO:0000256" key="3">
    <source>
        <dbReference type="ARBA" id="ARBA00022692"/>
    </source>
</evidence>
<accession>A0ABR7A635</accession>